<keyword evidence="3" id="KW-0677">Repeat</keyword>
<comment type="function">
    <text evidence="12">Binds to the mitochondrial light strand promoter and functions in mitochondrial transcription regulation. Component of the mitochondrial transcription initiation complex, composed at least of TFB2M, TFAM and POLRMT that is required for basal transcription of mitochondrial DNA. In this complex, TFAM recruits POLRMT to a specific promoter whereas TFB2M induces structural changes in POLRMT to enable promoter opening and trapping of the DNA non-template strand. Required for accurate and efficient promoter recognition by the mitochondrial RNA polymerase. Promotes transcription initiation from the HSP1 and the light strand promoter by binding immediately upstream of transcriptional start sites. Is able to unwind DNA. Bends the mitochondrial light strand promoter DNA into a U-turn shape via its HMG boxes. Required for maintenance of normal levels of mitochondrial DNA. May play a role in organizing and compacting mitochondrial DNA.</text>
</comment>
<dbReference type="PROSITE" id="PS50118">
    <property type="entry name" value="HMG_BOX_2"/>
    <property type="match status" value="2"/>
</dbReference>
<dbReference type="GO" id="GO:0003677">
    <property type="term" value="F:DNA binding"/>
    <property type="evidence" value="ECO:0007669"/>
    <property type="project" value="UniProtKB-UniRule"/>
</dbReference>
<evidence type="ECO:0000256" key="14">
    <source>
        <dbReference type="PROSITE-ProRule" id="PRU00267"/>
    </source>
</evidence>
<keyword evidence="8" id="KW-0010">Activator</keyword>
<feature type="compositionally biased region" description="Pro residues" evidence="16">
    <location>
        <begin position="161"/>
        <end position="173"/>
    </location>
</feature>
<evidence type="ECO:0000256" key="13">
    <source>
        <dbReference type="ARBA" id="ARBA00046467"/>
    </source>
</evidence>
<evidence type="ECO:0000256" key="6">
    <source>
        <dbReference type="ARBA" id="ARBA00023125"/>
    </source>
</evidence>
<comment type="subunit">
    <text evidence="13">Monomer; binds DNA as a monomer. Homodimer. Component of the mitochondrial transcription initiation complex, composed at least of TFB2M, TFAM and POLRMT. In this complex TFAM recruits POLRMT to the promoter whereas TFB2M induces structural changes in POLRMT to enable promoter opening and trapping of the DNA non-template strand. Upon metabolic stress, forms a complex composed of FOXO3, SIRT3, TFAM and POLRMT. Interacts with TFB1M and TFB2M. Interacts with CLPX; this enhances DNA-binding.</text>
</comment>
<evidence type="ECO:0000256" key="10">
    <source>
        <dbReference type="ARBA" id="ARBA00023271"/>
    </source>
</evidence>
<dbReference type="PANTHER" id="PTHR48112">
    <property type="entry name" value="HIGH MOBILITY GROUP PROTEIN DSP1"/>
    <property type="match status" value="1"/>
</dbReference>
<keyword evidence="9" id="KW-0804">Transcription</keyword>
<evidence type="ECO:0000256" key="7">
    <source>
        <dbReference type="ARBA" id="ARBA00023128"/>
    </source>
</evidence>
<dbReference type="EMBL" id="JAIQCJ010000586">
    <property type="protein sequence ID" value="KAJ8795254.1"/>
    <property type="molecule type" value="Genomic_DNA"/>
</dbReference>
<dbReference type="InterPro" id="IPR050342">
    <property type="entry name" value="HMGB"/>
</dbReference>
<proteinExistence type="predicted"/>
<accession>A0AB34HV33</accession>
<evidence type="ECO:0000256" key="15">
    <source>
        <dbReference type="SAM" id="Coils"/>
    </source>
</evidence>
<evidence type="ECO:0000256" key="8">
    <source>
        <dbReference type="ARBA" id="ARBA00023159"/>
    </source>
</evidence>
<dbReference type="GO" id="GO:0005634">
    <property type="term" value="C:nucleus"/>
    <property type="evidence" value="ECO:0007669"/>
    <property type="project" value="UniProtKB-UniRule"/>
</dbReference>
<feature type="compositionally biased region" description="Polar residues" evidence="16">
    <location>
        <begin position="83"/>
        <end position="93"/>
    </location>
</feature>
<keyword evidence="14" id="KW-0539">Nucleus</keyword>
<dbReference type="InterPro" id="IPR009071">
    <property type="entry name" value="HMG_box_dom"/>
</dbReference>
<keyword evidence="2" id="KW-0597">Phosphoprotein</keyword>
<comment type="subcellular location">
    <subcellularLocation>
        <location evidence="1">Mitochondrion matrix</location>
        <location evidence="1">Mitochondrion nucleoid</location>
    </subcellularLocation>
</comment>
<keyword evidence="5" id="KW-0805">Transcription regulation</keyword>
<feature type="DNA-binding region" description="HMG box" evidence="14">
    <location>
        <begin position="507"/>
        <end position="569"/>
    </location>
</feature>
<sequence length="569" mass="63330">MVQPSGSVRRSRKGEDTGHVPLTSPANHFKKAFALTPSLSTPLSSPSSHPGTPRSSPADFLPIARRGDPLEWRKDEDGVIPNRESTSLPQPSSKHPPKSRPWSRIPGATELCRAGTGRIQSQLPPPGQKRNTHAPAPPGGGDPRAAGQLTVRDGAERTPSAFPPPPTRVPAPRSPAVSHRAKLGSEEVGDGTVGDSHLGNTGSSESSCDCSLQSFVSISRLHCLLGYRRTQMPPLSALEDELRLRGGWEEGEEDISILTQPHETRTEPLLKTDFHDVHKRKPRIQNYPDIQSLDNFLIPFAVHFRKTLSSEFPQLPKQTSFPAVKHGIVTVFLFVSEQIREGCSRVQVAIAGVVLLRQWGVLNALGKPGADLCAGCGHRLRSPFSFSNVPSCFSSNMSGYPRKPMTSYVRFSKEQLPIFKAQNPDEKNSELILKIAELRREEHPDSEKKIHKDAYRAEWQAYKEEINRIQEQLTPSQMVSLEKEITQKRLKKKALIEKRELTMLGKPKGPRSTYNIFIAERFQEPKDGPSQVKLKTVSENWKNLSSSLKQVYTQLAKDEKVRYCNETKS</sequence>
<evidence type="ECO:0000256" key="16">
    <source>
        <dbReference type="SAM" id="MobiDB-lite"/>
    </source>
</evidence>
<evidence type="ECO:0000259" key="17">
    <source>
        <dbReference type="PROSITE" id="PS50118"/>
    </source>
</evidence>
<dbReference type="Pfam" id="PF00505">
    <property type="entry name" value="HMG_box"/>
    <property type="match status" value="1"/>
</dbReference>
<feature type="compositionally biased region" description="Low complexity" evidence="16">
    <location>
        <begin position="35"/>
        <end position="53"/>
    </location>
</feature>
<protein>
    <recommendedName>
        <fullName evidence="11">Transcription factor A, mitochondrial</fullName>
    </recommendedName>
</protein>
<dbReference type="GO" id="GO:0042645">
    <property type="term" value="C:mitochondrial nucleoid"/>
    <property type="evidence" value="ECO:0007669"/>
    <property type="project" value="UniProtKB-SubCell"/>
</dbReference>
<dbReference type="SMART" id="SM00398">
    <property type="entry name" value="HMG"/>
    <property type="match status" value="2"/>
</dbReference>
<feature type="region of interest" description="Disordered" evidence="16">
    <location>
        <begin position="1"/>
        <end position="206"/>
    </location>
</feature>
<dbReference type="AlphaFoldDB" id="A0AB34HV33"/>
<name>A0AB34HV33_ESCRO</name>
<dbReference type="InterPro" id="IPR036910">
    <property type="entry name" value="HMG_box_dom_sf"/>
</dbReference>
<gene>
    <name evidence="18" type="ORF">J1605_002878</name>
</gene>
<dbReference type="GO" id="GO:0006357">
    <property type="term" value="P:regulation of transcription by RNA polymerase II"/>
    <property type="evidence" value="ECO:0007669"/>
    <property type="project" value="TreeGrafter"/>
</dbReference>
<dbReference type="Pfam" id="PF09011">
    <property type="entry name" value="HMG_box_2"/>
    <property type="match status" value="1"/>
</dbReference>
<evidence type="ECO:0000256" key="2">
    <source>
        <dbReference type="ARBA" id="ARBA00022553"/>
    </source>
</evidence>
<evidence type="ECO:0000256" key="1">
    <source>
        <dbReference type="ARBA" id="ARBA00004436"/>
    </source>
</evidence>
<dbReference type="Gene3D" id="1.10.30.10">
    <property type="entry name" value="High mobility group box domain"/>
    <property type="match status" value="2"/>
</dbReference>
<evidence type="ECO:0000256" key="9">
    <source>
        <dbReference type="ARBA" id="ARBA00023163"/>
    </source>
</evidence>
<keyword evidence="10" id="KW-1135">Mitochondrion nucleoid</keyword>
<keyword evidence="7" id="KW-0496">Mitochondrion</keyword>
<evidence type="ECO:0000256" key="4">
    <source>
        <dbReference type="ARBA" id="ARBA00022946"/>
    </source>
</evidence>
<dbReference type="Proteomes" id="UP001159641">
    <property type="component" value="Unassembled WGS sequence"/>
</dbReference>
<feature type="domain" description="HMG box" evidence="17">
    <location>
        <begin position="507"/>
        <end position="569"/>
    </location>
</feature>
<reference evidence="18 19" key="1">
    <citation type="submission" date="2022-11" db="EMBL/GenBank/DDBJ databases">
        <title>Whole genome sequence of Eschrichtius robustus ER-17-0199.</title>
        <authorList>
            <person name="Bruniche-Olsen A."/>
            <person name="Black A.N."/>
            <person name="Fields C.J."/>
            <person name="Walden K."/>
            <person name="Dewoody J.A."/>
        </authorList>
    </citation>
    <scope>NUCLEOTIDE SEQUENCE [LARGE SCALE GENOMIC DNA]</scope>
    <source>
        <strain evidence="18">ER-17-0199</strain>
        <tissue evidence="18">Blubber</tissue>
    </source>
</reference>
<keyword evidence="15" id="KW-0175">Coiled coil</keyword>
<evidence type="ECO:0000256" key="12">
    <source>
        <dbReference type="ARBA" id="ARBA00045216"/>
    </source>
</evidence>
<feature type="DNA-binding region" description="HMG box" evidence="14">
    <location>
        <begin position="401"/>
        <end position="470"/>
    </location>
</feature>
<dbReference type="SUPFAM" id="SSF47095">
    <property type="entry name" value="HMG-box"/>
    <property type="match status" value="2"/>
</dbReference>
<evidence type="ECO:0000313" key="19">
    <source>
        <dbReference type="Proteomes" id="UP001159641"/>
    </source>
</evidence>
<organism evidence="18 19">
    <name type="scientific">Eschrichtius robustus</name>
    <name type="common">California gray whale</name>
    <name type="synonym">Eschrichtius gibbosus</name>
    <dbReference type="NCBI Taxonomy" id="9764"/>
    <lineage>
        <taxon>Eukaryota</taxon>
        <taxon>Metazoa</taxon>
        <taxon>Chordata</taxon>
        <taxon>Craniata</taxon>
        <taxon>Vertebrata</taxon>
        <taxon>Euteleostomi</taxon>
        <taxon>Mammalia</taxon>
        <taxon>Eutheria</taxon>
        <taxon>Laurasiatheria</taxon>
        <taxon>Artiodactyla</taxon>
        <taxon>Whippomorpha</taxon>
        <taxon>Cetacea</taxon>
        <taxon>Mysticeti</taxon>
        <taxon>Eschrichtiidae</taxon>
        <taxon>Eschrichtius</taxon>
    </lineage>
</organism>
<dbReference type="FunFam" id="1.10.30.10:FF:000043">
    <property type="entry name" value="Transcription factor A, mitochondrial"/>
    <property type="match status" value="1"/>
</dbReference>
<keyword evidence="19" id="KW-1185">Reference proteome</keyword>
<evidence type="ECO:0000313" key="18">
    <source>
        <dbReference type="EMBL" id="KAJ8795254.1"/>
    </source>
</evidence>
<feature type="domain" description="HMG box" evidence="17">
    <location>
        <begin position="401"/>
        <end position="470"/>
    </location>
</feature>
<evidence type="ECO:0000256" key="11">
    <source>
        <dbReference type="ARBA" id="ARBA00040582"/>
    </source>
</evidence>
<feature type="compositionally biased region" description="Basic and acidic residues" evidence="16">
    <location>
        <begin position="65"/>
        <end position="77"/>
    </location>
</feature>
<keyword evidence="6 14" id="KW-0238">DNA-binding</keyword>
<feature type="coiled-coil region" evidence="15">
    <location>
        <begin position="452"/>
        <end position="498"/>
    </location>
</feature>
<evidence type="ECO:0000256" key="3">
    <source>
        <dbReference type="ARBA" id="ARBA00022737"/>
    </source>
</evidence>
<dbReference type="PANTHER" id="PTHR48112:SF36">
    <property type="entry name" value="TRANSCRIPTION FACTOR A, MITOCHONDRIAL"/>
    <property type="match status" value="1"/>
</dbReference>
<keyword evidence="4" id="KW-0809">Transit peptide</keyword>
<comment type="caution">
    <text evidence="18">The sequence shown here is derived from an EMBL/GenBank/DDBJ whole genome shotgun (WGS) entry which is preliminary data.</text>
</comment>
<evidence type="ECO:0000256" key="5">
    <source>
        <dbReference type="ARBA" id="ARBA00023015"/>
    </source>
</evidence>